<keyword evidence="1" id="KW-1133">Transmembrane helix</keyword>
<comment type="caution">
    <text evidence="2">The sequence shown here is derived from an EMBL/GenBank/DDBJ whole genome shotgun (WGS) entry which is preliminary data.</text>
</comment>
<evidence type="ECO:0000256" key="1">
    <source>
        <dbReference type="SAM" id="Phobius"/>
    </source>
</evidence>
<keyword evidence="1" id="KW-0472">Membrane</keyword>
<evidence type="ECO:0008006" key="4">
    <source>
        <dbReference type="Google" id="ProtNLM"/>
    </source>
</evidence>
<dbReference type="EMBL" id="JAGBKN010000013">
    <property type="protein sequence ID" value="MBO1517141.1"/>
    <property type="molecule type" value="Genomic_DNA"/>
</dbReference>
<dbReference type="RefSeq" id="WP_207969684.1">
    <property type="nucleotide sequence ID" value="NZ_JAGBKN010000013.1"/>
</dbReference>
<dbReference type="Proteomes" id="UP000664161">
    <property type="component" value="Unassembled WGS sequence"/>
</dbReference>
<evidence type="ECO:0000313" key="3">
    <source>
        <dbReference type="Proteomes" id="UP000664161"/>
    </source>
</evidence>
<organism evidence="2 3">
    <name type="scientific">Psychrobacter halodurans</name>
    <dbReference type="NCBI Taxonomy" id="2818439"/>
    <lineage>
        <taxon>Bacteria</taxon>
        <taxon>Pseudomonadati</taxon>
        <taxon>Pseudomonadota</taxon>
        <taxon>Gammaproteobacteria</taxon>
        <taxon>Moraxellales</taxon>
        <taxon>Moraxellaceae</taxon>
        <taxon>Psychrobacter</taxon>
    </lineage>
</organism>
<evidence type="ECO:0000313" key="2">
    <source>
        <dbReference type="EMBL" id="MBO1517141.1"/>
    </source>
</evidence>
<keyword evidence="1" id="KW-0812">Transmembrane</keyword>
<name>A0AAW4ITZ6_9GAMM</name>
<sequence>MQTPTEAPQTKHRKHLAKKYLPAACSMGLMLALSGCLATEKLDYQLMRQEDARWVAVEQLTDRLIAVGKPSAPIEGVDNAIVFAGEKHSYLVQSANQDPELTAILNHVDLAHFSFKPMPTKDTPHFAIRVGESGCPSVQGCMALRLGYEKPTQQLAAGETDQLEGAGFTCHDGFAGGMTRCTKTLRRLPVTVAPAIKNSETLPYRFAQPIALTFYHYQPDTTLAEEKRLKALMPLAKAFDIITFPIQLIMIGGAN</sequence>
<reference evidence="2 3" key="1">
    <citation type="submission" date="2021-03" db="EMBL/GenBank/DDBJ databases">
        <authorList>
            <person name="Shang D.-D."/>
            <person name="Du Z.-J."/>
            <person name="Chen G.-J."/>
        </authorList>
    </citation>
    <scope>NUCLEOTIDE SEQUENCE [LARGE SCALE GENOMIC DNA]</scope>
    <source>
        <strain evidence="2 3">F2608</strain>
    </source>
</reference>
<keyword evidence="3" id="KW-1185">Reference proteome</keyword>
<accession>A0AAW4ITZ6</accession>
<proteinExistence type="predicted"/>
<gene>
    <name evidence="2" type="ORF">J3491_07310</name>
</gene>
<dbReference type="AlphaFoldDB" id="A0AAW4ITZ6"/>
<protein>
    <recommendedName>
        <fullName evidence="4">Lipoprotein</fullName>
    </recommendedName>
</protein>
<feature type="transmembrane region" description="Helical" evidence="1">
    <location>
        <begin position="20"/>
        <end position="39"/>
    </location>
</feature>